<evidence type="ECO:0008006" key="15">
    <source>
        <dbReference type="Google" id="ProtNLM"/>
    </source>
</evidence>
<feature type="region of interest" description="Disordered" evidence="9">
    <location>
        <begin position="397"/>
        <end position="438"/>
    </location>
</feature>
<evidence type="ECO:0000256" key="7">
    <source>
        <dbReference type="ARBA" id="ARBA00023204"/>
    </source>
</evidence>
<evidence type="ECO:0000256" key="8">
    <source>
        <dbReference type="ARBA" id="ARBA00023242"/>
    </source>
</evidence>
<evidence type="ECO:0000256" key="4">
    <source>
        <dbReference type="ARBA" id="ARBA00022490"/>
    </source>
</evidence>
<dbReference type="GO" id="GO:0016504">
    <property type="term" value="F:peptidase activator activity"/>
    <property type="evidence" value="ECO:0007669"/>
    <property type="project" value="InterPro"/>
</dbReference>
<evidence type="ECO:0000256" key="2">
    <source>
        <dbReference type="ARBA" id="ARBA00004496"/>
    </source>
</evidence>
<feature type="domain" description="Proteasome activator Blm10 middle HEAT repeats region" evidence="11">
    <location>
        <begin position="458"/>
        <end position="983"/>
    </location>
</feature>
<comment type="caution">
    <text evidence="13">The sequence shown here is derived from an EMBL/GenBank/DDBJ whole genome shotgun (WGS) entry which is preliminary data.</text>
</comment>
<evidence type="ECO:0000313" key="13">
    <source>
        <dbReference type="EMBL" id="KAG7562575.1"/>
    </source>
</evidence>
<accession>A0A8K0JNH7</accession>
<name>A0A8K0JNH7_9TREE</name>
<dbReference type="GO" id="GO:0006281">
    <property type="term" value="P:DNA repair"/>
    <property type="evidence" value="ECO:0007669"/>
    <property type="project" value="UniProtKB-KW"/>
</dbReference>
<evidence type="ECO:0000259" key="12">
    <source>
        <dbReference type="Pfam" id="PF23096"/>
    </source>
</evidence>
<feature type="compositionally biased region" description="Polar residues" evidence="9">
    <location>
        <begin position="399"/>
        <end position="413"/>
    </location>
</feature>
<evidence type="ECO:0000256" key="5">
    <source>
        <dbReference type="ARBA" id="ARBA00022737"/>
    </source>
</evidence>
<evidence type="ECO:0000259" key="11">
    <source>
        <dbReference type="Pfam" id="PF16507"/>
    </source>
</evidence>
<feature type="domain" description="Proteasome activator complex subunit 4-like HEAT repeat-like" evidence="12">
    <location>
        <begin position="1441"/>
        <end position="1617"/>
    </location>
</feature>
<gene>
    <name evidence="13" type="ORF">FFLO_01948</name>
</gene>
<feature type="domain" description="Proteasome activator complex subunit 4 C-terminal" evidence="10">
    <location>
        <begin position="1926"/>
        <end position="2012"/>
    </location>
</feature>
<proteinExistence type="inferred from homology"/>
<dbReference type="PANTHER" id="PTHR32170">
    <property type="entry name" value="PROTEASOME ACTIVATOR COMPLEX SUBUNIT 4"/>
    <property type="match status" value="1"/>
</dbReference>
<evidence type="ECO:0000256" key="3">
    <source>
        <dbReference type="ARBA" id="ARBA00005739"/>
    </source>
</evidence>
<comment type="subcellular location">
    <subcellularLocation>
        <location evidence="2">Cytoplasm</location>
    </subcellularLocation>
    <subcellularLocation>
        <location evidence="1">Nucleus speckle</location>
    </subcellularLocation>
</comment>
<dbReference type="InterPro" id="IPR032430">
    <property type="entry name" value="Blm10_mid"/>
</dbReference>
<dbReference type="InterPro" id="IPR021843">
    <property type="entry name" value="PSME4_C"/>
</dbReference>
<keyword evidence="6" id="KW-0227">DNA damage</keyword>
<dbReference type="GO" id="GO:0016607">
    <property type="term" value="C:nuclear speck"/>
    <property type="evidence" value="ECO:0007669"/>
    <property type="project" value="UniProtKB-SubCell"/>
</dbReference>
<dbReference type="InterPro" id="IPR016024">
    <property type="entry name" value="ARM-type_fold"/>
</dbReference>
<dbReference type="GO" id="GO:0070628">
    <property type="term" value="F:proteasome binding"/>
    <property type="evidence" value="ECO:0007669"/>
    <property type="project" value="InterPro"/>
</dbReference>
<feature type="compositionally biased region" description="Basic and acidic residues" evidence="9">
    <location>
        <begin position="22"/>
        <end position="38"/>
    </location>
</feature>
<dbReference type="Pfam" id="PF11919">
    <property type="entry name" value="PSME4_C"/>
    <property type="match status" value="1"/>
</dbReference>
<feature type="compositionally biased region" description="Acidic residues" evidence="9">
    <location>
        <begin position="1"/>
        <end position="21"/>
    </location>
</feature>
<comment type="similarity">
    <text evidence="3">Belongs to the BLM10 family.</text>
</comment>
<evidence type="ECO:0000313" key="14">
    <source>
        <dbReference type="Proteomes" id="UP000812966"/>
    </source>
</evidence>
<dbReference type="Proteomes" id="UP000812966">
    <property type="component" value="Unassembled WGS sequence"/>
</dbReference>
<evidence type="ECO:0000256" key="9">
    <source>
        <dbReference type="SAM" id="MobiDB-lite"/>
    </source>
</evidence>
<keyword evidence="7" id="KW-0234">DNA repair</keyword>
<feature type="region of interest" description="Disordered" evidence="9">
    <location>
        <begin position="1"/>
        <end position="40"/>
    </location>
</feature>
<dbReference type="Pfam" id="PF16507">
    <property type="entry name" value="HEAT_PSME4_mid"/>
    <property type="match status" value="1"/>
</dbReference>
<evidence type="ECO:0000259" key="10">
    <source>
        <dbReference type="Pfam" id="PF11919"/>
    </source>
</evidence>
<protein>
    <recommendedName>
        <fullName evidence="15">Proteasome activator subunit 4</fullName>
    </recommendedName>
</protein>
<reference evidence="13" key="1">
    <citation type="submission" date="2020-04" db="EMBL/GenBank/DDBJ databases">
        <title>Analysis of mating type loci in Filobasidium floriforme.</title>
        <authorList>
            <person name="Nowrousian M."/>
        </authorList>
    </citation>
    <scope>NUCLEOTIDE SEQUENCE</scope>
    <source>
        <strain evidence="13">CBS 6242</strain>
    </source>
</reference>
<keyword evidence="14" id="KW-1185">Reference proteome</keyword>
<dbReference type="InterPro" id="IPR035309">
    <property type="entry name" value="PSME4"/>
</dbReference>
<evidence type="ECO:0000256" key="1">
    <source>
        <dbReference type="ARBA" id="ARBA00004324"/>
    </source>
</evidence>
<evidence type="ECO:0000256" key="6">
    <source>
        <dbReference type="ARBA" id="ARBA00022763"/>
    </source>
</evidence>
<organism evidence="13 14">
    <name type="scientific">Filobasidium floriforme</name>
    <dbReference type="NCBI Taxonomy" id="5210"/>
    <lineage>
        <taxon>Eukaryota</taxon>
        <taxon>Fungi</taxon>
        <taxon>Dikarya</taxon>
        <taxon>Basidiomycota</taxon>
        <taxon>Agaricomycotina</taxon>
        <taxon>Tremellomycetes</taxon>
        <taxon>Filobasidiales</taxon>
        <taxon>Filobasidiaceae</taxon>
        <taxon>Filobasidium</taxon>
    </lineage>
</organism>
<keyword evidence="8" id="KW-0539">Nucleus</keyword>
<dbReference type="Gene3D" id="1.25.10.10">
    <property type="entry name" value="Leucine-rich Repeat Variant"/>
    <property type="match status" value="1"/>
</dbReference>
<dbReference type="EMBL" id="JABELV010000029">
    <property type="protein sequence ID" value="KAG7562575.1"/>
    <property type="molecule type" value="Genomic_DNA"/>
</dbReference>
<dbReference type="InterPro" id="IPR011989">
    <property type="entry name" value="ARM-like"/>
</dbReference>
<dbReference type="PANTHER" id="PTHR32170:SF3">
    <property type="entry name" value="PROTEASOME ACTIVATOR COMPLEX SUBUNIT 4"/>
    <property type="match status" value="1"/>
</dbReference>
<keyword evidence="5" id="KW-0677">Repeat</keyword>
<sequence length="2029" mass="228480">MSSDESDFIESNSDSELDGLEVDTRMHDGPSKGKTKADPRRKRMVLARSLPYTTETLEEMDARLEHIAGRLVDCIEAGDWEYPFAYWTRRLQNWIGLRYPMKKKMRVRLGALFYELAVMPGLDPQAMGIAADMVRSLLKPQKLISIEDLRLPWRPLHDLLVKELFPKRRKVGHTNVSNLLLDMAEVAQRFFHPSEYEEMLSVILPRFVGDDVDSILATQAFVVHFMPYSHPQLWLPTMWKIWDGINSGLYDEQMLDLLAVLTKRHLNPSLSNPKRLEDIPKSMVNDVQEDEVLLEGDEMDLDGVDAEEDIASKDPSWQGIRKEIGILTEIEFQTVMTKCLRAMGTPVGGSVASAAAGAMAPMDALASKNILAMRKPTNRLLSLAEIIVYSMAEDAPAKPNSSVATPGTATPQHQALKRVKTDRNGLHSSSSSDSLADAGRKADATKTYLGGSRSLEHLAKLITSCESFFHPSNHGAWSRVLTTFIQDLAWLFLTRWKQEELPDCKTPPEWRLTPAIRQEFVLCLRPVALMSIFSKDSTAGGASRSCLKTLSVLEPELIIPPIIERAIPSLTNLEETARTNAVIKTLGAVSWSMTTRSVSKSGQKQIPSILELVLPGIDMNDPGKTLSTVLFLMNAIQHIRLEELPEEVPEGIIAGPRNAEARADLAVDLKEDEEDSPMMSSEEEDMYFRQSTAGFSAWVTDLLERIFKLYDNMPEVNETSSLKAGISSEERIVGFVNALMDSIIMNLSIAGTEKIIDKVFDHVTTTVRSNSLRVIGGLVLACSNANPAYTLKKFVPLCAERIESELSSGAGSRRTLNSTIPIASDVALQWHVALLVGAVSGASIELVDHQEALLSLLSNLMEKSLSEACWSWAGKLMEKVIFNMTTVFPYESRLVNPEEWNSEDFKYNHHLYWGKTYRLADVQVDWHLPADNELDFVSNLLTMCSSMMDKLESLLQSPSSSLPWNNDFCRYISHIRFSIGALSQAWQEHSELKTGGEEHSAAPDVPRAFIDAPAPYKSGTPLNDPNSDIYKQMLAYRARFGNILHKAIAIFRNDDEDSSIDAMRLTVRSIGTLMSRYGVEQKSYANMWKGHVHVEKQVRSWKAQKSLPRSIWIRRMEIYHAGRHRLNAQRRVRSDLDDLLIKDLVMLSISPFVKIRRSAQVALGSLCVSYEGTAPMVIPLVLPSLAVGTDPDIMKGALYVLGFSSLLTFALDDARFFTPYMMTLLKAQHQEKPTIQTIVGNLLDDAIDLIREPSTMMMGQQCGAGAQFTLKLLAEDLPGASVDLELRQALARGVVASREYRDKAYHALIPQLLELCQDPATHWKYVVTTARLIRHLLRRDVATSGAVAGYMVSKIPDPQPALRGHAQIATTRLLYIIKLRTLCKGSDEALFLQNGKNPLKRWIKPDVNGGNFTQEYLDAFRKPVDDHAEEDQWMQDKSSVGWLCWGEEVAQSRLAKWDEEAFKWEEASQEAIAAMKVYVDDPAWWKSVSDNWAQEKTRTYLSGDNIDLLRSLCQIYSDLPFQHLKPVMEQLLETTDKDKQRALAEILSGILRGMKHWSGKARAGLWEWLVPRLPKIYNSIRPDTFEYWKMCFEHVLFQRDPRRVQPLVDYLLEVGRSVDYANGSAFELKKAVSMTSSLVRCFGWRFEPWADEFIDICFNQASSSDFVEVRGIVASNILCLDNVRWHPSYDSPRSFLRDCLDNPDKDIMGKQGLLMPQFKALSAKLPGWRAERPSGPQASLSLYDRTAGTILRWFYSGLSDIHAPAVFSYVLPILPEIFQMREMVDSKDLHQMAAFVLVFVTAITPPIEFVKPLVESLLKTLRESPSWKVRLHALPILSIVYYRELPLVDEEMAAKIMDVLAQCMHDDNQEVRETAAATLSGVLRCSQRASINVLKERFVREVKASKLPRKRDAAGNLNPNYQAAVIKLHGAILGITALIEAFPYTIPKFLPNLLCDILAEHASDPTPISSTIRACAASFQRSHADTWHQDKLKFTEDQLSNLSFVISGTSYCEFKVPRGRRYRKLLNRD</sequence>
<dbReference type="GO" id="GO:0005829">
    <property type="term" value="C:cytosol"/>
    <property type="evidence" value="ECO:0007669"/>
    <property type="project" value="TreeGrafter"/>
</dbReference>
<dbReference type="Pfam" id="PF23096">
    <property type="entry name" value="HEAT_PSME4"/>
    <property type="match status" value="1"/>
</dbReference>
<dbReference type="GO" id="GO:0010499">
    <property type="term" value="P:proteasomal ubiquitin-independent protein catabolic process"/>
    <property type="evidence" value="ECO:0007669"/>
    <property type="project" value="TreeGrafter"/>
</dbReference>
<dbReference type="InterPro" id="IPR055455">
    <property type="entry name" value="HEAT_PSME4"/>
</dbReference>
<keyword evidence="4" id="KW-0963">Cytoplasm</keyword>
<dbReference type="SUPFAM" id="SSF48371">
    <property type="entry name" value="ARM repeat"/>
    <property type="match status" value="2"/>
</dbReference>